<evidence type="ECO:0000313" key="3">
    <source>
        <dbReference type="Proteomes" id="UP000823854"/>
    </source>
</evidence>
<protein>
    <recommendedName>
        <fullName evidence="4">Heavy metal transporter</fullName>
    </recommendedName>
</protein>
<reference evidence="2" key="2">
    <citation type="submission" date="2021-04" db="EMBL/GenBank/DDBJ databases">
        <authorList>
            <person name="Gilroy R."/>
        </authorList>
    </citation>
    <scope>NUCLEOTIDE SEQUENCE</scope>
    <source>
        <strain evidence="2">CHK130-7132</strain>
    </source>
</reference>
<keyword evidence="1" id="KW-1133">Transmembrane helix</keyword>
<dbReference type="EMBL" id="DWWC01000049">
    <property type="protein sequence ID" value="HJC68516.1"/>
    <property type="molecule type" value="Genomic_DNA"/>
</dbReference>
<evidence type="ECO:0008006" key="4">
    <source>
        <dbReference type="Google" id="ProtNLM"/>
    </source>
</evidence>
<comment type="caution">
    <text evidence="2">The sequence shown here is derived from an EMBL/GenBank/DDBJ whole genome shotgun (WGS) entry which is preliminary data.</text>
</comment>
<feature type="transmembrane region" description="Helical" evidence="1">
    <location>
        <begin position="20"/>
        <end position="40"/>
    </location>
</feature>
<reference evidence="2" key="1">
    <citation type="journal article" date="2021" name="PeerJ">
        <title>Extensive microbial diversity within the chicken gut microbiome revealed by metagenomics and culture.</title>
        <authorList>
            <person name="Gilroy R."/>
            <person name="Ravi A."/>
            <person name="Getino M."/>
            <person name="Pursley I."/>
            <person name="Horton D.L."/>
            <person name="Alikhan N.F."/>
            <person name="Baker D."/>
            <person name="Gharbi K."/>
            <person name="Hall N."/>
            <person name="Watson M."/>
            <person name="Adriaenssens E.M."/>
            <person name="Foster-Nyarko E."/>
            <person name="Jarju S."/>
            <person name="Secka A."/>
            <person name="Antonio M."/>
            <person name="Oren A."/>
            <person name="Chaudhuri R.R."/>
            <person name="La Ragione R."/>
            <person name="Hildebrand F."/>
            <person name="Pallen M.J."/>
        </authorList>
    </citation>
    <scope>NUCLEOTIDE SEQUENCE</scope>
    <source>
        <strain evidence="2">CHK130-7132</strain>
    </source>
</reference>
<organism evidence="2 3">
    <name type="scientific">Candidatus Brachybacterium intestinipullorum</name>
    <dbReference type="NCBI Taxonomy" id="2838512"/>
    <lineage>
        <taxon>Bacteria</taxon>
        <taxon>Bacillati</taxon>
        <taxon>Actinomycetota</taxon>
        <taxon>Actinomycetes</taxon>
        <taxon>Micrococcales</taxon>
        <taxon>Dermabacteraceae</taxon>
        <taxon>Brachybacterium</taxon>
    </lineage>
</organism>
<keyword evidence="1" id="KW-0472">Membrane</keyword>
<gene>
    <name evidence="2" type="ORF">H9932_02400</name>
</gene>
<accession>A0A9D2TGS4</accession>
<evidence type="ECO:0000256" key="1">
    <source>
        <dbReference type="SAM" id="Phobius"/>
    </source>
</evidence>
<name>A0A9D2TGS4_9MICO</name>
<proteinExistence type="predicted"/>
<evidence type="ECO:0000313" key="2">
    <source>
        <dbReference type="EMBL" id="HJC68516.1"/>
    </source>
</evidence>
<dbReference type="Proteomes" id="UP000823854">
    <property type="component" value="Unassembled WGS sequence"/>
</dbReference>
<dbReference type="AlphaFoldDB" id="A0A9D2TGS4"/>
<sequence length="315" mass="33447">MAVSSRARRTSRRGVGRYVAVPLVMVLLFGGIAGGSYVALQRYGSPAHEGTCVASGLGTSHRYTSDRVSNAALISATAVDRGLPPRAASIALATAYQESQLRNIDYGDRDSLGLFQQRPSQGWGTEEEIMDPIYSTNAFYDVLETVRDYESADINDIAQRVQRSGHPEAYRDHETEGRLYASALTGHSGANLLCTLGAVGATTSPEQVRAELERQFPRAAASERFTASLGSASSVAPQRPEGAGATALMVDPGGDETLGWALANWAVARAAEDGVVQVSYRGRVWDRTAHGEDAGAWGSVEGGDAERVVVLVSGR</sequence>
<keyword evidence="1" id="KW-0812">Transmembrane</keyword>